<dbReference type="VEuPathDB" id="FungiDB:PPTG_10076"/>
<evidence type="ECO:0000313" key="2">
    <source>
        <dbReference type="EMBL" id="ETK74421.1"/>
    </source>
</evidence>
<protein>
    <submittedName>
        <fullName evidence="2">Uncharacterized protein</fullName>
    </submittedName>
</protein>
<reference evidence="2" key="1">
    <citation type="submission" date="2013-11" db="EMBL/GenBank/DDBJ databases">
        <title>The Genome Sequence of Phytophthora parasitica CJ02B3.</title>
        <authorList>
            <consortium name="The Broad Institute Genomics Platform"/>
            <person name="Russ C."/>
            <person name="Tyler B."/>
            <person name="Panabieres F."/>
            <person name="Shan W."/>
            <person name="Tripathy S."/>
            <person name="Grunwald N."/>
            <person name="Machado M."/>
            <person name="Johnson C.S."/>
            <person name="Arredondo F."/>
            <person name="Hong C."/>
            <person name="Coffey M."/>
            <person name="Young S.K."/>
            <person name="Zeng Q."/>
            <person name="Gargeya S."/>
            <person name="Fitzgerald M."/>
            <person name="Abouelleil A."/>
            <person name="Alvarado L."/>
            <person name="Chapman S.B."/>
            <person name="Gainer-Dewar J."/>
            <person name="Goldberg J."/>
            <person name="Griggs A."/>
            <person name="Gujja S."/>
            <person name="Hansen M."/>
            <person name="Howarth C."/>
            <person name="Imamovic A."/>
            <person name="Ireland A."/>
            <person name="Larimer J."/>
            <person name="McCowan C."/>
            <person name="Murphy C."/>
            <person name="Pearson M."/>
            <person name="Poon T.W."/>
            <person name="Priest M."/>
            <person name="Roberts A."/>
            <person name="Saif S."/>
            <person name="Shea T."/>
            <person name="Sykes S."/>
            <person name="Wortman J."/>
            <person name="Nusbaum C."/>
            <person name="Birren B."/>
        </authorList>
    </citation>
    <scope>NUCLEOTIDE SEQUENCE [LARGE SCALE GENOMIC DNA]</scope>
    <source>
        <strain evidence="2">CJ02B3</strain>
    </source>
</reference>
<feature type="compositionally biased region" description="Basic and acidic residues" evidence="1">
    <location>
        <begin position="62"/>
        <end position="72"/>
    </location>
</feature>
<feature type="region of interest" description="Disordered" evidence="1">
    <location>
        <begin position="62"/>
        <end position="82"/>
    </location>
</feature>
<dbReference type="EMBL" id="KI689052">
    <property type="protein sequence ID" value="ETK74421.1"/>
    <property type="molecule type" value="Genomic_DNA"/>
</dbReference>
<dbReference type="Proteomes" id="UP000053236">
    <property type="component" value="Unassembled WGS sequence"/>
</dbReference>
<name>W2FWY0_PHYNI</name>
<accession>W2FWY0</accession>
<sequence>MQTLMRRKGKVLEAERSPMASYEVITDRPTEVCEFGTLCERHRIAVGGRRRFHAVFNAHQEDRRASAHKNETLRPGAAGDIF</sequence>
<proteinExistence type="predicted"/>
<evidence type="ECO:0000256" key="1">
    <source>
        <dbReference type="SAM" id="MobiDB-lite"/>
    </source>
</evidence>
<organism evidence="2">
    <name type="scientific">Phytophthora nicotianae</name>
    <name type="common">Potato buckeye rot agent</name>
    <name type="synonym">Phytophthora parasitica</name>
    <dbReference type="NCBI Taxonomy" id="4792"/>
    <lineage>
        <taxon>Eukaryota</taxon>
        <taxon>Sar</taxon>
        <taxon>Stramenopiles</taxon>
        <taxon>Oomycota</taxon>
        <taxon>Peronosporomycetes</taxon>
        <taxon>Peronosporales</taxon>
        <taxon>Peronosporaceae</taxon>
        <taxon>Phytophthora</taxon>
    </lineage>
</organism>
<gene>
    <name evidence="2" type="ORF">L915_18781</name>
</gene>
<dbReference type="AlphaFoldDB" id="W2FWY0"/>